<evidence type="ECO:0000313" key="3">
    <source>
        <dbReference type="Proteomes" id="UP000693946"/>
    </source>
</evidence>
<reference evidence="2 3" key="1">
    <citation type="journal article" date="2021" name="Sci. Rep.">
        <title>Chromosome anchoring in Senegalese sole (Solea senegalensis) reveals sex-associated markers and genome rearrangements in flatfish.</title>
        <authorList>
            <person name="Guerrero-Cozar I."/>
            <person name="Gomez-Garrido J."/>
            <person name="Berbel C."/>
            <person name="Martinez-Blanch J.F."/>
            <person name="Alioto T."/>
            <person name="Claros M.G."/>
            <person name="Gagnaire P.A."/>
            <person name="Manchado M."/>
        </authorList>
    </citation>
    <scope>NUCLEOTIDE SEQUENCE [LARGE SCALE GENOMIC DNA]</scope>
    <source>
        <strain evidence="2">Sse05_10M</strain>
    </source>
</reference>
<dbReference type="EMBL" id="JAGKHQ010000019">
    <property type="protein sequence ID" value="KAG7481825.1"/>
    <property type="molecule type" value="Genomic_DNA"/>
</dbReference>
<feature type="transmembrane region" description="Helical" evidence="1">
    <location>
        <begin position="13"/>
        <end position="34"/>
    </location>
</feature>
<dbReference type="EMBL" id="JAGKHQ010000019">
    <property type="protein sequence ID" value="KAG7481828.1"/>
    <property type="molecule type" value="Genomic_DNA"/>
</dbReference>
<comment type="caution">
    <text evidence="2">The sequence shown here is derived from an EMBL/GenBank/DDBJ whole genome shotgun (WGS) entry which is preliminary data.</text>
</comment>
<proteinExistence type="predicted"/>
<evidence type="ECO:0000313" key="2">
    <source>
        <dbReference type="EMBL" id="KAG7481827.1"/>
    </source>
</evidence>
<keyword evidence="3" id="KW-1185">Reference proteome</keyword>
<organism evidence="2 3">
    <name type="scientific">Solea senegalensis</name>
    <name type="common">Senegalese sole</name>
    <dbReference type="NCBI Taxonomy" id="28829"/>
    <lineage>
        <taxon>Eukaryota</taxon>
        <taxon>Metazoa</taxon>
        <taxon>Chordata</taxon>
        <taxon>Craniata</taxon>
        <taxon>Vertebrata</taxon>
        <taxon>Euteleostomi</taxon>
        <taxon>Actinopterygii</taxon>
        <taxon>Neopterygii</taxon>
        <taxon>Teleostei</taxon>
        <taxon>Neoteleostei</taxon>
        <taxon>Acanthomorphata</taxon>
        <taxon>Carangaria</taxon>
        <taxon>Pleuronectiformes</taxon>
        <taxon>Pleuronectoidei</taxon>
        <taxon>Soleidae</taxon>
        <taxon>Solea</taxon>
    </lineage>
</organism>
<dbReference type="AlphaFoldDB" id="A0AAV6Q0Y3"/>
<name>A0AAV6Q0Y3_SOLSE</name>
<keyword evidence="1" id="KW-0812">Transmembrane</keyword>
<accession>A0AAV6Q0Y3</accession>
<reference evidence="2" key="2">
    <citation type="submission" date="2021-03" db="EMBL/GenBank/DDBJ databases">
        <authorList>
            <person name="Guerrero-Cozar I."/>
            <person name="Gomez-Garrido J."/>
            <person name="Berbel C."/>
            <person name="Martinez-Blanch J.F."/>
            <person name="Alioto T."/>
            <person name="Claros M.G."/>
            <person name="Gagnaire P.A."/>
            <person name="Manchado M."/>
        </authorList>
    </citation>
    <scope>NUCLEOTIDE SEQUENCE</scope>
    <source>
        <strain evidence="2">Sse05_10M</strain>
        <tissue evidence="2">Blood</tissue>
    </source>
</reference>
<dbReference type="EMBL" id="JAGKHQ010000019">
    <property type="protein sequence ID" value="KAG7481822.1"/>
    <property type="molecule type" value="Genomic_DNA"/>
</dbReference>
<keyword evidence="1" id="KW-1133">Transmembrane helix</keyword>
<keyword evidence="1" id="KW-0472">Membrane</keyword>
<sequence length="106" mass="12132">MQPPVATQGRREVWLHIGIDSCSPFFYFVISAFLNENVGLKRGRCTCLRSFHKLQCELETPIYAACRSTERQAVLSPLIHKGKWKMSKEKLVMYSVMCVCVCGNCR</sequence>
<protein>
    <submittedName>
        <fullName evidence="2">Uncharacterized protein</fullName>
    </submittedName>
</protein>
<dbReference type="EMBL" id="JAGKHQ010000019">
    <property type="protein sequence ID" value="KAG7481824.1"/>
    <property type="molecule type" value="Genomic_DNA"/>
</dbReference>
<gene>
    <name evidence="2" type="ORF">JOB18_006199</name>
</gene>
<dbReference type="EMBL" id="JAGKHQ010000019">
    <property type="protein sequence ID" value="KAG7481827.1"/>
    <property type="molecule type" value="Genomic_DNA"/>
</dbReference>
<dbReference type="Proteomes" id="UP000693946">
    <property type="component" value="Linkage Group LG7"/>
</dbReference>
<evidence type="ECO:0000256" key="1">
    <source>
        <dbReference type="SAM" id="Phobius"/>
    </source>
</evidence>
<dbReference type="EMBL" id="JAGKHQ010000019">
    <property type="protein sequence ID" value="KAG7481823.1"/>
    <property type="molecule type" value="Genomic_DNA"/>
</dbReference>
<dbReference type="EMBL" id="JAGKHQ010000019">
    <property type="protein sequence ID" value="KAG7481826.1"/>
    <property type="molecule type" value="Genomic_DNA"/>
</dbReference>